<dbReference type="GO" id="GO:0004674">
    <property type="term" value="F:protein serine/threonine kinase activity"/>
    <property type="evidence" value="ECO:0007669"/>
    <property type="project" value="UniProtKB-KW"/>
</dbReference>
<dbReference type="PROSITE" id="PS50011">
    <property type="entry name" value="PROTEIN_KINASE_DOM"/>
    <property type="match status" value="1"/>
</dbReference>
<evidence type="ECO:0000256" key="4">
    <source>
        <dbReference type="ARBA" id="ARBA00022527"/>
    </source>
</evidence>
<evidence type="ECO:0000256" key="2">
    <source>
        <dbReference type="ARBA" id="ARBA00012513"/>
    </source>
</evidence>
<evidence type="ECO:0000256" key="8">
    <source>
        <dbReference type="ARBA" id="ARBA00022840"/>
    </source>
</evidence>
<keyword evidence="3" id="KW-0963">Cytoplasm</keyword>
<dbReference type="STRING" id="33528.ENSGAFP00000009342"/>
<dbReference type="CDD" id="cd14125">
    <property type="entry name" value="STKc_CK1_delta_epsilon"/>
    <property type="match status" value="1"/>
</dbReference>
<reference evidence="18 19" key="1">
    <citation type="journal article" date="2018" name="G3 (Bethesda)">
        <title>A High-Quality Reference Genome for the Invasive Mosquitofish Gambusia affinis Using a Chicago Library.</title>
        <authorList>
            <person name="Hoffberg S.L."/>
            <person name="Troendle N.J."/>
            <person name="Glenn T.C."/>
            <person name="Mahmud O."/>
            <person name="Louha S."/>
            <person name="Chalopin D."/>
            <person name="Bennetzen J.L."/>
            <person name="Mauricio R."/>
        </authorList>
    </citation>
    <scope>NUCLEOTIDE SEQUENCE [LARGE SCALE GENOMIC DNA]</scope>
    <source>
        <strain evidence="18">NE01/NJP1002.9</strain>
        <tissue evidence="18">Muscle</tissue>
    </source>
</reference>
<evidence type="ECO:0000256" key="14">
    <source>
        <dbReference type="PROSITE-ProRule" id="PRU10141"/>
    </source>
</evidence>
<dbReference type="FunFam" id="1.10.510.10:FF:000194">
    <property type="entry name" value="Casein kinase I isoform delta"/>
    <property type="match status" value="1"/>
</dbReference>
<feature type="domain" description="Protein kinase" evidence="17">
    <location>
        <begin position="9"/>
        <end position="293"/>
    </location>
</feature>
<comment type="similarity">
    <text evidence="9 15">Belongs to the protein kinase superfamily.</text>
</comment>
<feature type="compositionally biased region" description="Basic and acidic residues" evidence="16">
    <location>
        <begin position="317"/>
        <end position="331"/>
    </location>
</feature>
<dbReference type="PROSITE" id="PS00108">
    <property type="entry name" value="PROTEIN_KINASE_ST"/>
    <property type="match status" value="1"/>
</dbReference>
<dbReference type="Proteomes" id="UP000250572">
    <property type="component" value="Unassembled WGS sequence"/>
</dbReference>
<evidence type="ECO:0000256" key="7">
    <source>
        <dbReference type="ARBA" id="ARBA00022777"/>
    </source>
</evidence>
<evidence type="ECO:0000313" key="19">
    <source>
        <dbReference type="Proteomes" id="UP000250572"/>
    </source>
</evidence>
<feature type="region of interest" description="Disordered" evidence="16">
    <location>
        <begin position="317"/>
        <end position="370"/>
    </location>
</feature>
<evidence type="ECO:0000256" key="13">
    <source>
        <dbReference type="ARBA" id="ARBA00062003"/>
    </source>
</evidence>
<evidence type="ECO:0000256" key="12">
    <source>
        <dbReference type="ARBA" id="ARBA00058006"/>
    </source>
</evidence>
<dbReference type="PROSITE" id="PS00107">
    <property type="entry name" value="PROTEIN_KINASE_ATP"/>
    <property type="match status" value="1"/>
</dbReference>
<dbReference type="AlphaFoldDB" id="A0A315WG37"/>
<evidence type="ECO:0000256" key="3">
    <source>
        <dbReference type="ARBA" id="ARBA00022490"/>
    </source>
</evidence>
<accession>A0A315WG37</accession>
<dbReference type="PANTHER" id="PTHR11909">
    <property type="entry name" value="CASEIN KINASE-RELATED"/>
    <property type="match status" value="1"/>
</dbReference>
<dbReference type="InterPro" id="IPR008271">
    <property type="entry name" value="Ser/Thr_kinase_AS"/>
</dbReference>
<dbReference type="GO" id="GO:0005524">
    <property type="term" value="F:ATP binding"/>
    <property type="evidence" value="ECO:0007669"/>
    <property type="project" value="UniProtKB-UniRule"/>
</dbReference>
<evidence type="ECO:0000256" key="16">
    <source>
        <dbReference type="SAM" id="MobiDB-lite"/>
    </source>
</evidence>
<dbReference type="InterPro" id="IPR050235">
    <property type="entry name" value="CK1_Ser-Thr_kinase"/>
</dbReference>
<dbReference type="EMBL" id="NHOQ01000420">
    <property type="protein sequence ID" value="PWA30370.1"/>
    <property type="molecule type" value="Genomic_DNA"/>
</dbReference>
<comment type="caution">
    <text evidence="18">The sequence shown here is derived from an EMBL/GenBank/DDBJ whole genome shotgun (WGS) entry which is preliminary data.</text>
</comment>
<evidence type="ECO:0000256" key="11">
    <source>
        <dbReference type="ARBA" id="ARBA00048679"/>
    </source>
</evidence>
<feature type="binding site" evidence="14">
    <location>
        <position position="38"/>
    </location>
    <ligand>
        <name>ATP</name>
        <dbReference type="ChEBI" id="CHEBI:30616"/>
    </ligand>
</feature>
<evidence type="ECO:0000256" key="6">
    <source>
        <dbReference type="ARBA" id="ARBA00022741"/>
    </source>
</evidence>
<evidence type="ECO:0000313" key="18">
    <source>
        <dbReference type="EMBL" id="PWA30370.1"/>
    </source>
</evidence>
<dbReference type="SMART" id="SM00220">
    <property type="entry name" value="S_TKc"/>
    <property type="match status" value="1"/>
</dbReference>
<dbReference type="Pfam" id="PF00069">
    <property type="entry name" value="Pkinase"/>
    <property type="match status" value="1"/>
</dbReference>
<feature type="compositionally biased region" description="Polar residues" evidence="16">
    <location>
        <begin position="412"/>
        <end position="431"/>
    </location>
</feature>
<comment type="catalytic activity">
    <reaction evidence="11">
        <text>L-seryl-[protein] + ATP = O-phospho-L-seryl-[protein] + ADP + H(+)</text>
        <dbReference type="Rhea" id="RHEA:17989"/>
        <dbReference type="Rhea" id="RHEA-COMP:9863"/>
        <dbReference type="Rhea" id="RHEA-COMP:11604"/>
        <dbReference type="ChEBI" id="CHEBI:15378"/>
        <dbReference type="ChEBI" id="CHEBI:29999"/>
        <dbReference type="ChEBI" id="CHEBI:30616"/>
        <dbReference type="ChEBI" id="CHEBI:83421"/>
        <dbReference type="ChEBI" id="CHEBI:456216"/>
        <dbReference type="EC" id="2.7.11.1"/>
    </reaction>
</comment>
<evidence type="ECO:0000256" key="9">
    <source>
        <dbReference type="ARBA" id="ARBA00038349"/>
    </source>
</evidence>
<comment type="function">
    <text evidence="12">Casein kinases are operationally defined by their preferential utilization of acidic proteins such as caseins as substrates. Central component of the circadian clock. May act as a negative regulator of circadian rhythmicity by phosphorylating per1 and per2, which may lead to their degradation. Participates in wnt signaling.</text>
</comment>
<keyword evidence="7" id="KW-0418">Kinase</keyword>
<gene>
    <name evidence="18" type="ORF">CCH79_00015750</name>
</gene>
<dbReference type="InterPro" id="IPR011009">
    <property type="entry name" value="Kinase-like_dom_sf"/>
</dbReference>
<feature type="region of interest" description="Disordered" evidence="16">
    <location>
        <begin position="411"/>
        <end position="431"/>
    </location>
</feature>
<evidence type="ECO:0000256" key="10">
    <source>
        <dbReference type="ARBA" id="ARBA00047899"/>
    </source>
</evidence>
<proteinExistence type="inferred from homology"/>
<comment type="subunit">
    <text evidence="13">Monomer. Interacts with per1 and per2. Component of the circadian core oscillator.</text>
</comment>
<evidence type="ECO:0000256" key="15">
    <source>
        <dbReference type="RuleBase" id="RU000304"/>
    </source>
</evidence>
<evidence type="ECO:0000259" key="17">
    <source>
        <dbReference type="PROSITE" id="PS50011"/>
    </source>
</evidence>
<evidence type="ECO:0000256" key="1">
    <source>
        <dbReference type="ARBA" id="ARBA00004496"/>
    </source>
</evidence>
<feature type="compositionally biased region" description="Low complexity" evidence="16">
    <location>
        <begin position="337"/>
        <end position="359"/>
    </location>
</feature>
<dbReference type="Gene3D" id="1.10.510.10">
    <property type="entry name" value="Transferase(Phosphotransferase) domain 1"/>
    <property type="match status" value="1"/>
</dbReference>
<dbReference type="SUPFAM" id="SSF56112">
    <property type="entry name" value="Protein kinase-like (PK-like)"/>
    <property type="match status" value="1"/>
</dbReference>
<dbReference type="EC" id="2.7.11.1" evidence="2"/>
<name>A0A315WG37_GAMAF</name>
<protein>
    <recommendedName>
        <fullName evidence="2">non-specific serine/threonine protein kinase</fullName>
        <ecNumber evidence="2">2.7.11.1</ecNumber>
    </recommendedName>
</protein>
<keyword evidence="19" id="KW-1185">Reference proteome</keyword>
<keyword evidence="5" id="KW-0808">Transferase</keyword>
<evidence type="ECO:0000256" key="5">
    <source>
        <dbReference type="ARBA" id="ARBA00022679"/>
    </source>
</evidence>
<dbReference type="InterPro" id="IPR017441">
    <property type="entry name" value="Protein_kinase_ATP_BS"/>
</dbReference>
<keyword evidence="6 14" id="KW-0547">Nucleotide-binding</keyword>
<dbReference type="GO" id="GO:0005737">
    <property type="term" value="C:cytoplasm"/>
    <property type="evidence" value="ECO:0007669"/>
    <property type="project" value="UniProtKB-SubCell"/>
</dbReference>
<comment type="subcellular location">
    <subcellularLocation>
        <location evidence="1">Cytoplasm</location>
    </subcellularLocation>
</comment>
<comment type="catalytic activity">
    <reaction evidence="10">
        <text>L-threonyl-[protein] + ATP = O-phospho-L-threonyl-[protein] + ADP + H(+)</text>
        <dbReference type="Rhea" id="RHEA:46608"/>
        <dbReference type="Rhea" id="RHEA-COMP:11060"/>
        <dbReference type="Rhea" id="RHEA-COMP:11605"/>
        <dbReference type="ChEBI" id="CHEBI:15378"/>
        <dbReference type="ChEBI" id="CHEBI:30013"/>
        <dbReference type="ChEBI" id="CHEBI:30616"/>
        <dbReference type="ChEBI" id="CHEBI:61977"/>
        <dbReference type="ChEBI" id="CHEBI:456216"/>
        <dbReference type="EC" id="2.7.11.1"/>
    </reaction>
</comment>
<dbReference type="InterPro" id="IPR000719">
    <property type="entry name" value="Prot_kinase_dom"/>
</dbReference>
<sequence length="470" mass="53526">MELRVGNRYRLGRKIGSGSFGDIYLGTDISVGEEVAIKLECVKTKHPQLHIESKIYKMMQGGGTTLPNPPHTYSSITKLGIPTIKWCGAEGDYNVMVMELLGPSLEDLFNFCSRKFSLKTVLLLADQMISRIEYIHSKNFIHRDVKPDNFLMGLGKKGNLVYIIDFGLAKKYRDARTHQHIPYRENKNLTGTARYASINTHLGIEQSRRDDLESLGYVLMYFNLGSLPWQGLKAATKRQKYERISEKKMSTPIEVLCKGYPSEFATYLNFCRSLRFDDKPDYSYLRQLFRNLFHRQGFSYDYVFDWNMLKFGANRAVEDAERERREREERLRHSRNPGARGMASASGRARAAQDAAAPSPLNPASHTGQSAVCPSMRRFHSLSRSKAASEELLGMEKERKVSMRLHRGAPVNISSSDLTGRQDTSRMSTSQSPDVYELLMCLIFPFPGSVPGYTKRPPVRSSTVKRPYIR</sequence>
<keyword evidence="8 14" id="KW-0067">ATP-binding</keyword>
<dbReference type="FunFam" id="3.30.200.20:FF:000538">
    <property type="entry name" value="Putative Casein kinase I"/>
    <property type="match status" value="1"/>
</dbReference>
<keyword evidence="4 15" id="KW-0723">Serine/threonine-protein kinase</keyword>
<organism evidence="18 19">
    <name type="scientific">Gambusia affinis</name>
    <name type="common">Western mosquitofish</name>
    <name type="synonym">Heterandria affinis</name>
    <dbReference type="NCBI Taxonomy" id="33528"/>
    <lineage>
        <taxon>Eukaryota</taxon>
        <taxon>Metazoa</taxon>
        <taxon>Chordata</taxon>
        <taxon>Craniata</taxon>
        <taxon>Vertebrata</taxon>
        <taxon>Euteleostomi</taxon>
        <taxon>Actinopterygii</taxon>
        <taxon>Neopterygii</taxon>
        <taxon>Teleostei</taxon>
        <taxon>Neoteleostei</taxon>
        <taxon>Acanthomorphata</taxon>
        <taxon>Ovalentaria</taxon>
        <taxon>Atherinomorphae</taxon>
        <taxon>Cyprinodontiformes</taxon>
        <taxon>Poeciliidae</taxon>
        <taxon>Poeciliinae</taxon>
        <taxon>Gambusia</taxon>
    </lineage>
</organism>